<keyword evidence="1" id="KW-0732">Signal</keyword>
<gene>
    <name evidence="2" type="ORF">H072_4439</name>
</gene>
<reference evidence="2 3" key="1">
    <citation type="journal article" date="2013" name="PLoS Genet.">
        <title>Genomic mechanisms accounting for the adaptation to parasitism in nematode-trapping fungi.</title>
        <authorList>
            <person name="Meerupati T."/>
            <person name="Andersson K.M."/>
            <person name="Friman E."/>
            <person name="Kumar D."/>
            <person name="Tunlid A."/>
            <person name="Ahren D."/>
        </authorList>
    </citation>
    <scope>NUCLEOTIDE SEQUENCE [LARGE SCALE GENOMIC DNA]</scope>
    <source>
        <strain evidence="2 3">CBS 200.50</strain>
    </source>
</reference>
<dbReference type="Proteomes" id="UP000015100">
    <property type="component" value="Unassembled WGS sequence"/>
</dbReference>
<evidence type="ECO:0000313" key="2">
    <source>
        <dbReference type="EMBL" id="EPS41651.1"/>
    </source>
</evidence>
<evidence type="ECO:0000313" key="3">
    <source>
        <dbReference type="Proteomes" id="UP000015100"/>
    </source>
</evidence>
<organism evidence="2 3">
    <name type="scientific">Dactylellina haptotyla (strain CBS 200.50)</name>
    <name type="common">Nematode-trapping fungus</name>
    <name type="synonym">Monacrosporium haptotylum</name>
    <dbReference type="NCBI Taxonomy" id="1284197"/>
    <lineage>
        <taxon>Eukaryota</taxon>
        <taxon>Fungi</taxon>
        <taxon>Dikarya</taxon>
        <taxon>Ascomycota</taxon>
        <taxon>Pezizomycotina</taxon>
        <taxon>Orbiliomycetes</taxon>
        <taxon>Orbiliales</taxon>
        <taxon>Orbiliaceae</taxon>
        <taxon>Dactylellina</taxon>
    </lineage>
</organism>
<dbReference type="AlphaFoldDB" id="S8AKJ2"/>
<protein>
    <submittedName>
        <fullName evidence="2">Uncharacterized protein</fullName>
    </submittedName>
</protein>
<comment type="caution">
    <text evidence="2">The sequence shown here is derived from an EMBL/GenBank/DDBJ whole genome shotgun (WGS) entry which is preliminary data.</text>
</comment>
<evidence type="ECO:0000256" key="1">
    <source>
        <dbReference type="SAM" id="SignalP"/>
    </source>
</evidence>
<name>S8AKJ2_DACHA</name>
<keyword evidence="3" id="KW-1185">Reference proteome</keyword>
<feature type="chain" id="PRO_5004548017" evidence="1">
    <location>
        <begin position="26"/>
        <end position="439"/>
    </location>
</feature>
<sequence length="439" mass="45964">MVRIWNGVLLAVSVLGLLSFPGISANLITDIVDFQDLQLSLGQALDLTSYAGFLWQGIKAFRPSGLSLGSLFGGSGSPFAIISGVDPTKGALTGMITSTSGPISLQGIQLKCCQSTDPTKCDQQIPCTVTVTGKDDKGAELVKKSFNVAPAAGLGIPGLDSVINVVTGLADAFNGVPSLEGIITVVFDIIPIAGLGRHEVEEHLDERGVKFTAQFFKLVFNKKFQNLILPDSKSSVVLDELGGVTFHNINVTHITHHAGGGSDEIPSIAAIGGNFGPDRDKSTVAILDTKSTQGAKITTPFGKRLKSIEFFCCSNAKGESILEGNPCKQTKCKIIASSFHKNGTRLIRQNEGVGISAPAKVLVGTTPSVVTSTTLPVTGFVVSGVTTVARSLVIDFARARTGVAASRRRKLAHVHGAVKGGATDILVITNLVMESVEEN</sequence>
<reference evidence="3" key="2">
    <citation type="submission" date="2013-04" db="EMBL/GenBank/DDBJ databases">
        <title>Genomic mechanisms accounting for the adaptation to parasitism in nematode-trapping fungi.</title>
        <authorList>
            <person name="Ahren D.G."/>
        </authorList>
    </citation>
    <scope>NUCLEOTIDE SEQUENCE [LARGE SCALE GENOMIC DNA]</scope>
    <source>
        <strain evidence="3">CBS 200.50</strain>
    </source>
</reference>
<accession>S8AKJ2</accession>
<proteinExistence type="predicted"/>
<dbReference type="EMBL" id="AQGS01000225">
    <property type="protein sequence ID" value="EPS41651.1"/>
    <property type="molecule type" value="Genomic_DNA"/>
</dbReference>
<dbReference type="HOGENOM" id="CLU_624060_0_0_1"/>
<dbReference type="OrthoDB" id="5301299at2759"/>
<feature type="signal peptide" evidence="1">
    <location>
        <begin position="1"/>
        <end position="25"/>
    </location>
</feature>